<dbReference type="PANTHER" id="PTHR38674">
    <property type="entry name" value="ALKANE 1-MONOOXYGENASE 1"/>
    <property type="match status" value="1"/>
</dbReference>
<dbReference type="InterPro" id="IPR005804">
    <property type="entry name" value="FA_desaturase_dom"/>
</dbReference>
<keyword evidence="4" id="KW-0997">Cell inner membrane</keyword>
<evidence type="ECO:0000259" key="13">
    <source>
        <dbReference type="Pfam" id="PF00487"/>
    </source>
</evidence>
<keyword evidence="11 12" id="KW-0472">Membrane</keyword>
<organism evidence="14 15">
    <name type="scientific">Chlorella vulgaris</name>
    <name type="common">Green alga</name>
    <dbReference type="NCBI Taxonomy" id="3077"/>
    <lineage>
        <taxon>Eukaryota</taxon>
        <taxon>Viridiplantae</taxon>
        <taxon>Chlorophyta</taxon>
        <taxon>core chlorophytes</taxon>
        <taxon>Trebouxiophyceae</taxon>
        <taxon>Chlorellales</taxon>
        <taxon>Chlorellaceae</taxon>
        <taxon>Chlorella clade</taxon>
        <taxon>Chlorella</taxon>
    </lineage>
</organism>
<keyword evidence="5 12" id="KW-0812">Transmembrane</keyword>
<dbReference type="OrthoDB" id="507375at2759"/>
<feature type="transmembrane region" description="Helical" evidence="12">
    <location>
        <begin position="320"/>
        <end position="338"/>
    </location>
</feature>
<feature type="transmembrane region" description="Helical" evidence="12">
    <location>
        <begin position="78"/>
        <end position="100"/>
    </location>
</feature>
<evidence type="ECO:0000256" key="3">
    <source>
        <dbReference type="ARBA" id="ARBA00022475"/>
    </source>
</evidence>
<evidence type="ECO:0000256" key="9">
    <source>
        <dbReference type="ARBA" id="ARBA00023004"/>
    </source>
</evidence>
<evidence type="ECO:0000313" key="14">
    <source>
        <dbReference type="EMBL" id="KAI3436307.1"/>
    </source>
</evidence>
<feature type="transmembrane region" description="Helical" evidence="12">
    <location>
        <begin position="184"/>
        <end position="203"/>
    </location>
</feature>
<keyword evidence="7 12" id="KW-1133">Transmembrane helix</keyword>
<dbReference type="PANTHER" id="PTHR38674:SF1">
    <property type="entry name" value="ALKANE 1-MONOOXYGENASE 1"/>
    <property type="match status" value="1"/>
</dbReference>
<evidence type="ECO:0000256" key="7">
    <source>
        <dbReference type="ARBA" id="ARBA00022989"/>
    </source>
</evidence>
<evidence type="ECO:0000256" key="4">
    <source>
        <dbReference type="ARBA" id="ARBA00022519"/>
    </source>
</evidence>
<feature type="transmembrane region" description="Helical" evidence="12">
    <location>
        <begin position="132"/>
        <end position="154"/>
    </location>
</feature>
<dbReference type="InterPro" id="IPR033885">
    <property type="entry name" value="AlkB/XylM"/>
</dbReference>
<protein>
    <recommendedName>
        <fullName evidence="13">Fatty acid desaturase domain-containing protein</fullName>
    </recommendedName>
</protein>
<reference evidence="14" key="2">
    <citation type="submission" date="2020-11" db="EMBL/GenBank/DDBJ databases">
        <authorList>
            <person name="Cecchin M."/>
            <person name="Marcolungo L."/>
            <person name="Rossato M."/>
            <person name="Girolomoni L."/>
            <person name="Cosentino E."/>
            <person name="Cuine S."/>
            <person name="Li-Beisson Y."/>
            <person name="Delledonne M."/>
            <person name="Ballottari M."/>
        </authorList>
    </citation>
    <scope>NUCLEOTIDE SEQUENCE</scope>
    <source>
        <strain evidence="14">211/11P</strain>
        <tissue evidence="14">Whole cell</tissue>
    </source>
</reference>
<reference evidence="14" key="1">
    <citation type="journal article" date="2019" name="Plant J.">
        <title>Chlorella vulgaris genome assembly and annotation reveals the molecular basis for metabolic acclimation to high light conditions.</title>
        <authorList>
            <person name="Cecchin M."/>
            <person name="Marcolungo L."/>
            <person name="Rossato M."/>
            <person name="Girolomoni L."/>
            <person name="Cosentino E."/>
            <person name="Cuine S."/>
            <person name="Li-Beisson Y."/>
            <person name="Delledonne M."/>
            <person name="Ballottari M."/>
        </authorList>
    </citation>
    <scope>NUCLEOTIDE SEQUENCE</scope>
    <source>
        <strain evidence="14">211/11P</strain>
    </source>
</reference>
<evidence type="ECO:0000256" key="8">
    <source>
        <dbReference type="ARBA" id="ARBA00023002"/>
    </source>
</evidence>
<evidence type="ECO:0000256" key="5">
    <source>
        <dbReference type="ARBA" id="ARBA00022692"/>
    </source>
</evidence>
<dbReference type="GO" id="GO:0046872">
    <property type="term" value="F:metal ion binding"/>
    <property type="evidence" value="ECO:0007669"/>
    <property type="project" value="UniProtKB-KW"/>
</dbReference>
<dbReference type="GO" id="GO:0006629">
    <property type="term" value="P:lipid metabolic process"/>
    <property type="evidence" value="ECO:0007669"/>
    <property type="project" value="InterPro"/>
</dbReference>
<evidence type="ECO:0000256" key="10">
    <source>
        <dbReference type="ARBA" id="ARBA00023033"/>
    </source>
</evidence>
<keyword evidence="9" id="KW-0408">Iron</keyword>
<gene>
    <name evidence="14" type="ORF">D9Q98_002360</name>
</gene>
<feature type="domain" description="Fatty acid desaturase" evidence="13">
    <location>
        <begin position="208"/>
        <end position="431"/>
    </location>
</feature>
<keyword evidence="6" id="KW-0479">Metal-binding</keyword>
<evidence type="ECO:0000256" key="1">
    <source>
        <dbReference type="ARBA" id="ARBA00004429"/>
    </source>
</evidence>
<dbReference type="EMBL" id="SIDB01000002">
    <property type="protein sequence ID" value="KAI3436307.1"/>
    <property type="molecule type" value="Genomic_DNA"/>
</dbReference>
<evidence type="ECO:0000256" key="12">
    <source>
        <dbReference type="SAM" id="Phobius"/>
    </source>
</evidence>
<dbReference type="AlphaFoldDB" id="A0A9D4Z170"/>
<keyword evidence="3" id="KW-1003">Cell membrane</keyword>
<dbReference type="GO" id="GO:0004497">
    <property type="term" value="F:monooxygenase activity"/>
    <property type="evidence" value="ECO:0007669"/>
    <property type="project" value="UniProtKB-KW"/>
</dbReference>
<dbReference type="Proteomes" id="UP001055712">
    <property type="component" value="Unassembled WGS sequence"/>
</dbReference>
<keyword evidence="10" id="KW-0503">Monooxygenase</keyword>
<dbReference type="GO" id="GO:0005886">
    <property type="term" value="C:plasma membrane"/>
    <property type="evidence" value="ECO:0007669"/>
    <property type="project" value="UniProtKB-SubCell"/>
</dbReference>
<keyword evidence="8" id="KW-0560">Oxidoreductase</keyword>
<evidence type="ECO:0000313" key="15">
    <source>
        <dbReference type="Proteomes" id="UP001055712"/>
    </source>
</evidence>
<sequence>MMQAAISSRNFALPCRVALPHALRASAYTRSLAGHARKRVATRRAIKATSTAEALPPASRTADTKLGELFLRLLPRHLYYGLALVYPLVTAVAGVGAVWAPAIVQFISSLPLVQALGPVSPLLHHLATTQPAATLLSVVVSLLTAYLAFFLMPLGDYVLGRDLRNPSAEEAVAVAQDRLYKSVLYAYCPLHIFVLCGLCHVLSTTATHPLAFVGATISAGVSGGILFTAAHELLHGSHPLDKLGANALLAAVGYMHWCESHLAHHVKVATPEDPASARRGESLYAFIPRSIWGNIVDGYGIEAKRLRRRGIPLLSLKNKMLAWVLSPAALAAGAYLVWGWKGLAFAVGQAVVSILMLETVNYVEHYGLVREKDADGRYEKVGLQHSWNAAWMMTSSFAFRLQRHADHHLWGNRPYQLLRDIPEAPQLPYSYPGAMMVALLPPLHFKIMDARIDAYQATRRQQQHLAVAK</sequence>
<proteinExistence type="inferred from homology"/>
<keyword evidence="15" id="KW-1185">Reference proteome</keyword>
<evidence type="ECO:0000256" key="6">
    <source>
        <dbReference type="ARBA" id="ARBA00022723"/>
    </source>
</evidence>
<feature type="transmembrane region" description="Helical" evidence="12">
    <location>
        <begin position="209"/>
        <end position="230"/>
    </location>
</feature>
<evidence type="ECO:0000256" key="11">
    <source>
        <dbReference type="ARBA" id="ARBA00023136"/>
    </source>
</evidence>
<comment type="caution">
    <text evidence="14">The sequence shown here is derived from an EMBL/GenBank/DDBJ whole genome shotgun (WGS) entry which is preliminary data.</text>
</comment>
<comment type="similarity">
    <text evidence="2">Belongs to the fatty acid desaturase type 1 family. AlkB subfamily.</text>
</comment>
<comment type="subcellular location">
    <subcellularLocation>
        <location evidence="1">Cell inner membrane</location>
        <topology evidence="1">Multi-pass membrane protein</topology>
    </subcellularLocation>
</comment>
<dbReference type="CDD" id="cd03512">
    <property type="entry name" value="Alkane-hydroxylase"/>
    <property type="match status" value="1"/>
</dbReference>
<evidence type="ECO:0000256" key="2">
    <source>
        <dbReference type="ARBA" id="ARBA00010823"/>
    </source>
</evidence>
<accession>A0A9D4Z170</accession>
<dbReference type="Pfam" id="PF00487">
    <property type="entry name" value="FA_desaturase"/>
    <property type="match status" value="1"/>
</dbReference>
<name>A0A9D4Z170_CHLVU</name>